<dbReference type="SUPFAM" id="SSF56672">
    <property type="entry name" value="DNA/RNA polymerases"/>
    <property type="match status" value="1"/>
</dbReference>
<dbReference type="Pfam" id="PF22936">
    <property type="entry name" value="Pol_BBD"/>
    <property type="match status" value="1"/>
</dbReference>
<dbReference type="InterPro" id="IPR001878">
    <property type="entry name" value="Znf_CCHC"/>
</dbReference>
<dbReference type="InterPro" id="IPR036397">
    <property type="entry name" value="RNaseH_sf"/>
</dbReference>
<keyword evidence="5" id="KW-0862">Zinc</keyword>
<feature type="domain" description="CCHC-type" evidence="7">
    <location>
        <begin position="556"/>
        <end position="571"/>
    </location>
</feature>
<dbReference type="Gene3D" id="3.30.420.10">
    <property type="entry name" value="Ribonuclease H-like superfamily/Ribonuclease H"/>
    <property type="match status" value="1"/>
</dbReference>
<dbReference type="SUPFAM" id="SSF53098">
    <property type="entry name" value="Ribonuclease H-like"/>
    <property type="match status" value="1"/>
</dbReference>
<evidence type="ECO:0000256" key="5">
    <source>
        <dbReference type="PROSITE-ProRule" id="PRU00047"/>
    </source>
</evidence>
<dbReference type="InterPro" id="IPR054722">
    <property type="entry name" value="PolX-like_BBD"/>
</dbReference>
<dbReference type="EMBL" id="BKCJ010002924">
    <property type="protein sequence ID" value="GEU51820.1"/>
    <property type="molecule type" value="Genomic_DNA"/>
</dbReference>
<accession>A0A6L2KSU8</accession>
<evidence type="ECO:0000256" key="6">
    <source>
        <dbReference type="SAM" id="MobiDB-lite"/>
    </source>
</evidence>
<dbReference type="SUPFAM" id="SSF57756">
    <property type="entry name" value="Retrovirus zinc finger-like domains"/>
    <property type="match status" value="2"/>
</dbReference>
<dbReference type="InterPro" id="IPR039537">
    <property type="entry name" value="Retrotran_Ty1/copia-like"/>
</dbReference>
<gene>
    <name evidence="9" type="ORF">Tci_023798</name>
</gene>
<organism evidence="9">
    <name type="scientific">Tanacetum cinerariifolium</name>
    <name type="common">Dalmatian daisy</name>
    <name type="synonym">Chrysanthemum cinerariifolium</name>
    <dbReference type="NCBI Taxonomy" id="118510"/>
    <lineage>
        <taxon>Eukaryota</taxon>
        <taxon>Viridiplantae</taxon>
        <taxon>Streptophyta</taxon>
        <taxon>Embryophyta</taxon>
        <taxon>Tracheophyta</taxon>
        <taxon>Spermatophyta</taxon>
        <taxon>Magnoliopsida</taxon>
        <taxon>eudicotyledons</taxon>
        <taxon>Gunneridae</taxon>
        <taxon>Pentapetalae</taxon>
        <taxon>asterids</taxon>
        <taxon>campanulids</taxon>
        <taxon>Asterales</taxon>
        <taxon>Asteraceae</taxon>
        <taxon>Asteroideae</taxon>
        <taxon>Anthemideae</taxon>
        <taxon>Anthemidinae</taxon>
        <taxon>Tanacetum</taxon>
    </lineage>
</organism>
<keyword evidence="2" id="KW-0479">Metal-binding</keyword>
<keyword evidence="1" id="KW-0645">Protease</keyword>
<dbReference type="GO" id="GO:0006508">
    <property type="term" value="P:proteolysis"/>
    <property type="evidence" value="ECO:0007669"/>
    <property type="project" value="UniProtKB-KW"/>
</dbReference>
<dbReference type="InterPro" id="IPR013103">
    <property type="entry name" value="RVT_2"/>
</dbReference>
<dbReference type="PANTHER" id="PTHR42648:SF27">
    <property type="entry name" value="RNA-DIRECTED DNA POLYMERASE"/>
    <property type="match status" value="1"/>
</dbReference>
<dbReference type="InterPro" id="IPR001584">
    <property type="entry name" value="Integrase_cat-core"/>
</dbReference>
<evidence type="ECO:0000259" key="7">
    <source>
        <dbReference type="PROSITE" id="PS50158"/>
    </source>
</evidence>
<comment type="caution">
    <text evidence="9">The sequence shown here is derived from an EMBL/GenBank/DDBJ whole genome shotgun (WGS) entry which is preliminary data.</text>
</comment>
<feature type="domain" description="CCHC-type" evidence="7">
    <location>
        <begin position="162"/>
        <end position="177"/>
    </location>
</feature>
<dbReference type="CDD" id="cd09272">
    <property type="entry name" value="RNase_HI_RT_Ty1"/>
    <property type="match status" value="1"/>
</dbReference>
<protein>
    <submittedName>
        <fullName evidence="9">Retrotransposon protein, putative, Ty1-copia subclass</fullName>
    </submittedName>
</protein>
<keyword evidence="3" id="KW-0064">Aspartyl protease</keyword>
<dbReference type="GO" id="GO:0004190">
    <property type="term" value="F:aspartic-type endopeptidase activity"/>
    <property type="evidence" value="ECO:0007669"/>
    <property type="project" value="UniProtKB-KW"/>
</dbReference>
<dbReference type="Pfam" id="PF07727">
    <property type="entry name" value="RVT_2"/>
    <property type="match status" value="1"/>
</dbReference>
<dbReference type="PROSITE" id="PS50994">
    <property type="entry name" value="INTEGRASE"/>
    <property type="match status" value="1"/>
</dbReference>
<dbReference type="InterPro" id="IPR043502">
    <property type="entry name" value="DNA/RNA_pol_sf"/>
</dbReference>
<dbReference type="GO" id="GO:0003676">
    <property type="term" value="F:nucleic acid binding"/>
    <property type="evidence" value="ECO:0007669"/>
    <property type="project" value="InterPro"/>
</dbReference>
<dbReference type="Pfam" id="PF13976">
    <property type="entry name" value="gag_pre-integrs"/>
    <property type="match status" value="2"/>
</dbReference>
<keyword evidence="4" id="KW-0378">Hydrolase</keyword>
<evidence type="ECO:0000256" key="3">
    <source>
        <dbReference type="ARBA" id="ARBA00022750"/>
    </source>
</evidence>
<dbReference type="PANTHER" id="PTHR42648">
    <property type="entry name" value="TRANSPOSASE, PUTATIVE-RELATED"/>
    <property type="match status" value="1"/>
</dbReference>
<feature type="compositionally biased region" description="Basic residues" evidence="6">
    <location>
        <begin position="119"/>
        <end position="150"/>
    </location>
</feature>
<feature type="domain" description="Integrase catalytic" evidence="8">
    <location>
        <begin position="787"/>
        <end position="963"/>
    </location>
</feature>
<evidence type="ECO:0000256" key="2">
    <source>
        <dbReference type="ARBA" id="ARBA00022723"/>
    </source>
</evidence>
<proteinExistence type="predicted"/>
<name>A0A6L2KSU8_TANCI</name>
<dbReference type="GO" id="GO:0015074">
    <property type="term" value="P:DNA integration"/>
    <property type="evidence" value="ECO:0007669"/>
    <property type="project" value="InterPro"/>
</dbReference>
<dbReference type="InterPro" id="IPR012337">
    <property type="entry name" value="RNaseH-like_sf"/>
</dbReference>
<keyword evidence="5" id="KW-0863">Zinc-finger</keyword>
<feature type="region of interest" description="Disordered" evidence="6">
    <location>
        <begin position="115"/>
        <end position="154"/>
    </location>
</feature>
<reference evidence="9" key="1">
    <citation type="journal article" date="2019" name="Sci. Rep.">
        <title>Draft genome of Tanacetum cinerariifolium, the natural source of mosquito coil.</title>
        <authorList>
            <person name="Yamashiro T."/>
            <person name="Shiraishi A."/>
            <person name="Satake H."/>
            <person name="Nakayama K."/>
        </authorList>
    </citation>
    <scope>NUCLEOTIDE SEQUENCE</scope>
</reference>
<dbReference type="Pfam" id="PF00665">
    <property type="entry name" value="rve"/>
    <property type="match status" value="1"/>
</dbReference>
<dbReference type="InterPro" id="IPR025724">
    <property type="entry name" value="GAG-pre-integrase_dom"/>
</dbReference>
<dbReference type="SMART" id="SM00343">
    <property type="entry name" value="ZnF_C2HC"/>
    <property type="match status" value="2"/>
</dbReference>
<feature type="compositionally biased region" description="Basic residues" evidence="6">
    <location>
        <begin position="512"/>
        <end position="537"/>
    </location>
</feature>
<dbReference type="InterPro" id="IPR036875">
    <property type="entry name" value="Znf_CCHC_sf"/>
</dbReference>
<sequence>MSLKARSSHVATFVSAHPNLAAKQEEGQSVSSYVLKMKGYIDNLERLGHPMTLGLGISLILIGLRKEYDGFVQNYNMHSMGKTVNELHAMLKLHEQTLNLPKSNAPALHAIQAGNVQKSNKHKKSHSQKGAKGKNQGKGKFVPKPKIPHPPKRENLAKDSICHECGEIGHWKRNCPQYLAELMKKKKNTASGAGGSGIFVIELNTILNRSWIYDTGCGTHICNTTQGLRASRKLKPGALSLYVGNGQREAVEATGAFYLCLPSGLEIVLNNCHYAPSITRGVISVSRLYEDGFVNRFVNNTIQVSRNNVVYFCAIPRDGIFKIDLSNSLTNESSVYVVSNKRAKLNLDSALLWHCQLGHIYKKRVEKLQHEGLLNSSDLTAFEKCVSCMSGKMARKPYTHQVERAKDLLGLIHTDPIPPVPVAPKGQQVAPEILDNHHAWIKGSKEIAGLMLMKQELLQTTRYFHSCKQEEGHIGKTVNELHAMLKLHEQTLNLPKSNAPALHAIQAGKVQKGNKHKKSHSQKGSKGKNQGKRKFAPKPKIPPPPKRENPAKDSICHECREIGHWKRNCPQYLAELMKKKKNIASGAGGSGIFVIELNTILNRSWIYDTGCGTHICNTTQGQRASRKLKPGALSLYVGNGQREVVKVISVFYLCLPSGLEIVLNNCHYAPSITRGVISVSRLYEDGFVNRFIDNTIQVSRNNVVYFSVIPRDGIFEIDLSNSLTNESYAYDVSNKRSKLDLDSALLWHFRLGHISKKRIEKLQHDGLLNSFDLTAFEKCVSCMFGKMARKPYTHQVERAKDLLGLIHTDVCSPFKIMSRQGASYLVTFTDDFSHYGYVYLLKHKHEVFETFKVFQKEVENQLRKTIKSLRSDRGGEYMSQEFLDHLKDYMIIAHRTPPYTPQLNGVSERRNRTLLDMVRSMMSQTTLPKSFWDYALETAARILNMVPTKKVEKIPYEGCEALVKRDTLTKPDKLEPRSIKSIFVGYPKEQWDILSTTHPRTKSTRTRHAPDRMCLYIDAEEHELGDPGEPANYKAALLDPESEKWLNSMNVEMQSMKDNEVWVLVELPPNGKTVGSKWVFKKKTNMDGNVHIYKDRLMEKGYTQTPGIDYEETFSPVADIRAIRILISIAAYYDYKIWQMDVKTVFLNGYLNEELYMEQPEGFVNPKYPNRVCKLKRSICGLKQASRQWNKRFDDEIKKFSFIQNQDEPCIYQKASGSNITFLILYVDDILIMGNSIPMLQSLKTYLGNCFAMKDLGEVAYIRGIKIYRDRSKRLIGLCQSAYIEKILKRYCMENSKRGSIPMQEKVKLSKSQGASTPAEMKHMQNVPYALAVGDIHWTTVKNILKYLNNTKDMFLVYGDWICVHFKSGAVDWKSSKQSIFATSSAEAEHIADFDASKEAVWVRKFISRLSVVPKIEEPISMYCDNTGAIAIDNESGITKGTRHFRAKVHYLQEVIELGDIKLEKVHTNDNLSDPFTKALAFP</sequence>
<dbReference type="PROSITE" id="PS50158">
    <property type="entry name" value="ZF_CCHC"/>
    <property type="match status" value="2"/>
</dbReference>
<evidence type="ECO:0000256" key="4">
    <source>
        <dbReference type="ARBA" id="ARBA00022801"/>
    </source>
</evidence>
<dbReference type="GO" id="GO:0008270">
    <property type="term" value="F:zinc ion binding"/>
    <property type="evidence" value="ECO:0007669"/>
    <property type="project" value="UniProtKB-KW"/>
</dbReference>
<evidence type="ECO:0000313" key="9">
    <source>
        <dbReference type="EMBL" id="GEU51820.1"/>
    </source>
</evidence>
<dbReference type="Gene3D" id="4.10.60.10">
    <property type="entry name" value="Zinc finger, CCHC-type"/>
    <property type="match status" value="2"/>
</dbReference>
<evidence type="ECO:0000256" key="1">
    <source>
        <dbReference type="ARBA" id="ARBA00022670"/>
    </source>
</evidence>
<dbReference type="Pfam" id="PF00098">
    <property type="entry name" value="zf-CCHC"/>
    <property type="match status" value="2"/>
</dbReference>
<evidence type="ECO:0000259" key="8">
    <source>
        <dbReference type="PROSITE" id="PS50994"/>
    </source>
</evidence>
<feature type="region of interest" description="Disordered" evidence="6">
    <location>
        <begin position="509"/>
        <end position="552"/>
    </location>
</feature>